<name>A0A4S8LTA2_DENBC</name>
<sequence length="184" mass="21357">MIQNSVTPDALHQLYQGVLVHLINWVQKTMSKDELDRCAQCLPPTYVSGSERKNIGKILLACLGLDTHPNAVKACKALLDFIYLALYGSHDEETLMYMEEALNDWYKSRDYFLEAGIQDDLNIPKFHSLLHYVDSIQKFGTIDNYNTELFEHLHIDFVKQRWRASNKCNHFAQMIQYSRPDRSG</sequence>
<evidence type="ECO:0000313" key="1">
    <source>
        <dbReference type="EMBL" id="THU92520.1"/>
    </source>
</evidence>
<accession>A0A4S8LTA2</accession>
<protein>
    <submittedName>
        <fullName evidence="1">Uncharacterized protein</fullName>
    </submittedName>
</protein>
<dbReference type="OrthoDB" id="2418900at2759"/>
<gene>
    <name evidence="1" type="ORF">K435DRAFT_906193</name>
</gene>
<dbReference type="AlphaFoldDB" id="A0A4S8LTA2"/>
<keyword evidence="2" id="KW-1185">Reference proteome</keyword>
<dbReference type="Proteomes" id="UP000297245">
    <property type="component" value="Unassembled WGS sequence"/>
</dbReference>
<organism evidence="1 2">
    <name type="scientific">Dendrothele bispora (strain CBS 962.96)</name>
    <dbReference type="NCBI Taxonomy" id="1314807"/>
    <lineage>
        <taxon>Eukaryota</taxon>
        <taxon>Fungi</taxon>
        <taxon>Dikarya</taxon>
        <taxon>Basidiomycota</taxon>
        <taxon>Agaricomycotina</taxon>
        <taxon>Agaricomycetes</taxon>
        <taxon>Agaricomycetidae</taxon>
        <taxon>Agaricales</taxon>
        <taxon>Agaricales incertae sedis</taxon>
        <taxon>Dendrothele</taxon>
    </lineage>
</organism>
<evidence type="ECO:0000313" key="2">
    <source>
        <dbReference type="Proteomes" id="UP000297245"/>
    </source>
</evidence>
<dbReference type="EMBL" id="ML179276">
    <property type="protein sequence ID" value="THU92520.1"/>
    <property type="molecule type" value="Genomic_DNA"/>
</dbReference>
<reference evidence="1 2" key="1">
    <citation type="journal article" date="2019" name="Nat. Ecol. Evol.">
        <title>Megaphylogeny resolves global patterns of mushroom evolution.</title>
        <authorList>
            <person name="Varga T."/>
            <person name="Krizsan K."/>
            <person name="Foldi C."/>
            <person name="Dima B."/>
            <person name="Sanchez-Garcia M."/>
            <person name="Sanchez-Ramirez S."/>
            <person name="Szollosi G.J."/>
            <person name="Szarkandi J.G."/>
            <person name="Papp V."/>
            <person name="Albert L."/>
            <person name="Andreopoulos W."/>
            <person name="Angelini C."/>
            <person name="Antonin V."/>
            <person name="Barry K.W."/>
            <person name="Bougher N.L."/>
            <person name="Buchanan P."/>
            <person name="Buyck B."/>
            <person name="Bense V."/>
            <person name="Catcheside P."/>
            <person name="Chovatia M."/>
            <person name="Cooper J."/>
            <person name="Damon W."/>
            <person name="Desjardin D."/>
            <person name="Finy P."/>
            <person name="Geml J."/>
            <person name="Haridas S."/>
            <person name="Hughes K."/>
            <person name="Justo A."/>
            <person name="Karasinski D."/>
            <person name="Kautmanova I."/>
            <person name="Kiss B."/>
            <person name="Kocsube S."/>
            <person name="Kotiranta H."/>
            <person name="LaButti K.M."/>
            <person name="Lechner B.E."/>
            <person name="Liimatainen K."/>
            <person name="Lipzen A."/>
            <person name="Lukacs Z."/>
            <person name="Mihaltcheva S."/>
            <person name="Morgado L.N."/>
            <person name="Niskanen T."/>
            <person name="Noordeloos M.E."/>
            <person name="Ohm R.A."/>
            <person name="Ortiz-Santana B."/>
            <person name="Ovrebo C."/>
            <person name="Racz N."/>
            <person name="Riley R."/>
            <person name="Savchenko A."/>
            <person name="Shiryaev A."/>
            <person name="Soop K."/>
            <person name="Spirin V."/>
            <person name="Szebenyi C."/>
            <person name="Tomsovsky M."/>
            <person name="Tulloss R.E."/>
            <person name="Uehling J."/>
            <person name="Grigoriev I.V."/>
            <person name="Vagvolgyi C."/>
            <person name="Papp T."/>
            <person name="Martin F.M."/>
            <person name="Miettinen O."/>
            <person name="Hibbett D.S."/>
            <person name="Nagy L.G."/>
        </authorList>
    </citation>
    <scope>NUCLEOTIDE SEQUENCE [LARGE SCALE GENOMIC DNA]</scope>
    <source>
        <strain evidence="1 2">CBS 962.96</strain>
    </source>
</reference>
<proteinExistence type="predicted"/>